<evidence type="ECO:0000256" key="5">
    <source>
        <dbReference type="ARBA" id="ARBA00048539"/>
    </source>
</evidence>
<comment type="catalytic activity">
    <reaction evidence="5 6">
        <text>cytidine(34) in tRNA(Ile2) + L-lysine + ATP = lysidine(34) in tRNA(Ile2) + AMP + diphosphate + H(+)</text>
        <dbReference type="Rhea" id="RHEA:43744"/>
        <dbReference type="Rhea" id="RHEA-COMP:10625"/>
        <dbReference type="Rhea" id="RHEA-COMP:10670"/>
        <dbReference type="ChEBI" id="CHEBI:15378"/>
        <dbReference type="ChEBI" id="CHEBI:30616"/>
        <dbReference type="ChEBI" id="CHEBI:32551"/>
        <dbReference type="ChEBI" id="CHEBI:33019"/>
        <dbReference type="ChEBI" id="CHEBI:82748"/>
        <dbReference type="ChEBI" id="CHEBI:83665"/>
        <dbReference type="ChEBI" id="CHEBI:456215"/>
        <dbReference type="EC" id="6.3.4.19"/>
    </reaction>
</comment>
<sequence length="417" mass="48753">MLLNSISFLANHKRTEACSHVDSKHHSLLHTKAQDLKLLYKLNQLLIERSLLKPYQRILIAVSGGQDSICLLNMLHKLRSSWHWNIGIVHCDHKWYLNSKLQAIHVSRLAAHMKIHLYQAPTIQLVNNEQLARNWRYELIRHIAISHHFTVIVTGHTASDRLETLIYNLIRGSGVNGLQSMSWKRKLNSMLTMRMESLKHLTLVDSQHVKFRQHLKSIVINVKSVDINLIRPLLNITRVEIQQVVELWNLETWSDPSNRNLSICRNRIRHQLLPYLRRYFHPKIDYVLTTSTELIHTETVYLDAIAHSLLSKVVSFDFTRVNSHTYLQLDCNLLRAIPLAIQRRILKFFLDFNTKTSVSFKHVEQIRLACSKNANWTDKRNTNYINGKQQSILNRSICLPGQKSMKIINQRFLVLCE</sequence>
<keyword evidence="3 6" id="KW-0547">Nucleotide-binding</keyword>
<evidence type="ECO:0000256" key="6">
    <source>
        <dbReference type="HAMAP-Rule" id="MF_01161"/>
    </source>
</evidence>
<dbReference type="InterPro" id="IPR011063">
    <property type="entry name" value="TilS/TtcA_N"/>
</dbReference>
<evidence type="ECO:0000256" key="1">
    <source>
        <dbReference type="ARBA" id="ARBA00022598"/>
    </source>
</evidence>
<dbReference type="GO" id="GO:0006400">
    <property type="term" value="P:tRNA modification"/>
    <property type="evidence" value="ECO:0007669"/>
    <property type="project" value="UniProtKB-UniRule"/>
</dbReference>
<dbReference type="PANTHER" id="PTHR43033:SF1">
    <property type="entry name" value="TRNA(ILE)-LYSIDINE SYNTHASE-RELATED"/>
    <property type="match status" value="1"/>
</dbReference>
<keyword evidence="8" id="KW-0934">Plastid</keyword>
<organism evidence="8">
    <name type="scientific">Zygnema circumcarinatum</name>
    <name type="common">Green alga</name>
    <dbReference type="NCBI Taxonomy" id="35869"/>
    <lineage>
        <taxon>Eukaryota</taxon>
        <taxon>Viridiplantae</taxon>
        <taxon>Streptophyta</taxon>
        <taxon>Zygnematophyceae</taxon>
        <taxon>Zygnematophycidae</taxon>
        <taxon>Zygnematales</taxon>
        <taxon>Zygnemataceae</taxon>
        <taxon>Zygnema</taxon>
    </lineage>
</organism>
<dbReference type="HAMAP" id="MF_01161">
    <property type="entry name" value="tRNA_Ile_lys_synt"/>
    <property type="match status" value="1"/>
</dbReference>
<keyword evidence="2 6" id="KW-0819">tRNA processing</keyword>
<dbReference type="InterPro" id="IPR012094">
    <property type="entry name" value="tRNA_Ile_lys_synt"/>
</dbReference>
<evidence type="ECO:0000256" key="4">
    <source>
        <dbReference type="ARBA" id="ARBA00022840"/>
    </source>
</evidence>
<reference evidence="8" key="1">
    <citation type="journal article" date="2020" name="J. Exp. Bot.">
        <title>Zygnema circumcarinatum UTEX 1559 chloroplast and mitochondrial genomes provide insight into land plant evolution.</title>
        <authorList>
            <person name="Orton L.M."/>
            <person name="Fitzek E."/>
            <person name="Feng X."/>
            <person name="Grayburn W.S."/>
            <person name="Mower J.P."/>
            <person name="Liu K."/>
            <person name="Zhang C."/>
            <person name="Duvall M.R."/>
            <person name="Yin Y."/>
        </authorList>
    </citation>
    <scope>NUCLEOTIDE SEQUENCE</scope>
    <source>
        <strain evidence="8">UTEX 1559 mating type +</strain>
    </source>
</reference>
<protein>
    <recommendedName>
        <fullName evidence="6">tRNA(Ile)-lysidine synthase</fullName>
        <ecNumber evidence="6">6.3.4.19</ecNumber>
    </recommendedName>
    <alternativeName>
        <fullName evidence="6">tRNA(Ile)-2-lysyl-cytidine synthase</fullName>
    </alternativeName>
    <alternativeName>
        <fullName evidence="6">tRNA(Ile)-lysidine synthetase</fullName>
    </alternativeName>
</protein>
<evidence type="ECO:0000256" key="2">
    <source>
        <dbReference type="ARBA" id="ARBA00022694"/>
    </source>
</evidence>
<comment type="function">
    <text evidence="6">Ligates lysine onto the cytidine present at position 34 of the AUA codon-specific tRNA(Ile) that contains the anticodon CAU, in an ATP-dependent manner. Cytidine is converted to lysidine, thus changing the amino acid specificity of the tRNA from methionine to isoleucine.</text>
</comment>
<dbReference type="SUPFAM" id="SSF82829">
    <property type="entry name" value="MesJ substrate recognition domain-like"/>
    <property type="match status" value="1"/>
</dbReference>
<proteinExistence type="inferred from homology"/>
<accession>A0A6N0GXC4</accession>
<dbReference type="GO" id="GO:0032267">
    <property type="term" value="F:tRNA(Ile)-lysidine synthase activity"/>
    <property type="evidence" value="ECO:0007669"/>
    <property type="project" value="UniProtKB-EC"/>
</dbReference>
<dbReference type="Pfam" id="PF01171">
    <property type="entry name" value="ATP_bind_3"/>
    <property type="match status" value="1"/>
</dbReference>
<dbReference type="InterPro" id="IPR012795">
    <property type="entry name" value="tRNA_Ile_lys_synt_N"/>
</dbReference>
<gene>
    <name evidence="8" type="primary">ycf62</name>
    <name evidence="6" type="synonym">tilS</name>
</gene>
<dbReference type="PANTHER" id="PTHR43033">
    <property type="entry name" value="TRNA(ILE)-LYSIDINE SYNTHASE-RELATED"/>
    <property type="match status" value="1"/>
</dbReference>
<feature type="domain" description="tRNA(Ile)-lysidine/2-thiocytidine synthase N-terminal" evidence="7">
    <location>
        <begin position="58"/>
        <end position="271"/>
    </location>
</feature>
<feature type="binding site" evidence="6">
    <location>
        <begin position="63"/>
        <end position="68"/>
    </location>
    <ligand>
        <name>ATP</name>
        <dbReference type="ChEBI" id="CHEBI:30616"/>
    </ligand>
</feature>
<keyword evidence="4 6" id="KW-0067">ATP-binding</keyword>
<comment type="domain">
    <text evidence="6">The N-terminal region contains the highly conserved SGGXDS motif, predicted to be a P-loop motif involved in ATP binding.</text>
</comment>
<dbReference type="Gene3D" id="3.40.50.620">
    <property type="entry name" value="HUPs"/>
    <property type="match status" value="1"/>
</dbReference>
<dbReference type="NCBIfam" id="TIGR02432">
    <property type="entry name" value="lysidine_TilS_N"/>
    <property type="match status" value="1"/>
</dbReference>
<dbReference type="EMBL" id="MT040697">
    <property type="protein sequence ID" value="QKQ14637.1"/>
    <property type="molecule type" value="Genomic_DNA"/>
</dbReference>
<dbReference type="GO" id="GO:0005524">
    <property type="term" value="F:ATP binding"/>
    <property type="evidence" value="ECO:0007669"/>
    <property type="project" value="UniProtKB-UniRule"/>
</dbReference>
<dbReference type="SUPFAM" id="SSF52402">
    <property type="entry name" value="Adenine nucleotide alpha hydrolases-like"/>
    <property type="match status" value="1"/>
</dbReference>
<evidence type="ECO:0000256" key="3">
    <source>
        <dbReference type="ARBA" id="ARBA00022741"/>
    </source>
</evidence>
<comment type="similarity">
    <text evidence="6">Belongs to the tRNA(Ile)-lysidine synthase family.</text>
</comment>
<evidence type="ECO:0000313" key="8">
    <source>
        <dbReference type="EMBL" id="QKQ14637.1"/>
    </source>
</evidence>
<keyword evidence="1 6" id="KW-0436">Ligase</keyword>
<dbReference type="EC" id="6.3.4.19" evidence="6"/>
<evidence type="ECO:0000259" key="7">
    <source>
        <dbReference type="Pfam" id="PF01171"/>
    </source>
</evidence>
<dbReference type="AlphaFoldDB" id="A0A6N0GXC4"/>
<geneLocation type="plastid" evidence="8"/>
<dbReference type="CDD" id="cd01992">
    <property type="entry name" value="TilS_N"/>
    <property type="match status" value="1"/>
</dbReference>
<dbReference type="Gene3D" id="1.20.59.20">
    <property type="match status" value="1"/>
</dbReference>
<dbReference type="InterPro" id="IPR014729">
    <property type="entry name" value="Rossmann-like_a/b/a_fold"/>
</dbReference>
<name>A0A6N0GXC4_ZYGCR</name>